<sequence>MNPISAASIFTKDVSKLGIGEVVQVSVVIMAIVLAVVLIFGIKTYVHWRRRTVSTNTHARREELAPEPVDGDEKTPAPVSSRSEARTTFGQMRGTAAVRHFLD</sequence>
<organism evidence="3 4">
    <name type="scientific">Glutamicibacter arilaitensis</name>
    <dbReference type="NCBI Taxonomy" id="256701"/>
    <lineage>
        <taxon>Bacteria</taxon>
        <taxon>Bacillati</taxon>
        <taxon>Actinomycetota</taxon>
        <taxon>Actinomycetes</taxon>
        <taxon>Micrococcales</taxon>
        <taxon>Micrococcaceae</taxon>
        <taxon>Glutamicibacter</taxon>
    </lineage>
</organism>
<dbReference type="EMBL" id="PNQX01000004">
    <property type="protein sequence ID" value="PMQ18727.1"/>
    <property type="molecule type" value="Genomic_DNA"/>
</dbReference>
<gene>
    <name evidence="3" type="ORF">CIK84_18280</name>
</gene>
<feature type="compositionally biased region" description="Polar residues" evidence="1">
    <location>
        <begin position="78"/>
        <end position="90"/>
    </location>
</feature>
<reference evidence="3 4" key="1">
    <citation type="journal article" date="2017" name="Elife">
        <title>Extensive horizontal gene transfer in cheese-associated bacteria.</title>
        <authorList>
            <person name="Bonham K.S."/>
            <person name="Wolfe B.E."/>
            <person name="Dutton R.J."/>
        </authorList>
    </citation>
    <scope>NUCLEOTIDE SEQUENCE [LARGE SCALE GENOMIC DNA]</scope>
    <source>
        <strain evidence="3 4">JB182</strain>
    </source>
</reference>
<evidence type="ECO:0000313" key="4">
    <source>
        <dbReference type="Proteomes" id="UP000235739"/>
    </source>
</evidence>
<name>A0A2N7RXW8_9MICC</name>
<evidence type="ECO:0000256" key="2">
    <source>
        <dbReference type="SAM" id="Phobius"/>
    </source>
</evidence>
<dbReference type="RefSeq" id="WP_102599265.1">
    <property type="nucleotide sequence ID" value="NZ_JBQDIL010000008.1"/>
</dbReference>
<dbReference type="Proteomes" id="UP000235739">
    <property type="component" value="Unassembled WGS sequence"/>
</dbReference>
<keyword evidence="2" id="KW-1133">Transmembrane helix</keyword>
<dbReference type="AlphaFoldDB" id="A0A2N7RXW8"/>
<accession>A0A2N7RXW8</accession>
<keyword evidence="2" id="KW-0472">Membrane</keyword>
<protein>
    <submittedName>
        <fullName evidence="3">Uncharacterized protein</fullName>
    </submittedName>
</protein>
<feature type="region of interest" description="Disordered" evidence="1">
    <location>
        <begin position="56"/>
        <end position="103"/>
    </location>
</feature>
<feature type="transmembrane region" description="Helical" evidence="2">
    <location>
        <begin position="22"/>
        <end position="42"/>
    </location>
</feature>
<proteinExistence type="predicted"/>
<evidence type="ECO:0000313" key="3">
    <source>
        <dbReference type="EMBL" id="PMQ18727.1"/>
    </source>
</evidence>
<keyword evidence="2" id="KW-0812">Transmembrane</keyword>
<evidence type="ECO:0000256" key="1">
    <source>
        <dbReference type="SAM" id="MobiDB-lite"/>
    </source>
</evidence>
<comment type="caution">
    <text evidence="3">The sequence shown here is derived from an EMBL/GenBank/DDBJ whole genome shotgun (WGS) entry which is preliminary data.</text>
</comment>